<dbReference type="Gene3D" id="3.40.50.2300">
    <property type="match status" value="1"/>
</dbReference>
<dbReference type="PANTHER" id="PTHR44591:SF25">
    <property type="entry name" value="CHEMOTAXIS TWO-COMPONENT RESPONSE REGULATOR"/>
    <property type="match status" value="1"/>
</dbReference>
<protein>
    <submittedName>
        <fullName evidence="4">Response regulator</fullName>
    </submittedName>
</protein>
<name>A0ABX2QPP7_9HYPH</name>
<gene>
    <name evidence="4" type="ORF">HV823_23940</name>
</gene>
<proteinExistence type="predicted"/>
<keyword evidence="5" id="KW-1185">Reference proteome</keyword>
<dbReference type="SUPFAM" id="SSF52172">
    <property type="entry name" value="CheY-like"/>
    <property type="match status" value="1"/>
</dbReference>
<evidence type="ECO:0000313" key="5">
    <source>
        <dbReference type="Proteomes" id="UP000659172"/>
    </source>
</evidence>
<evidence type="ECO:0000313" key="4">
    <source>
        <dbReference type="EMBL" id="NVP58291.1"/>
    </source>
</evidence>
<dbReference type="PANTHER" id="PTHR44591">
    <property type="entry name" value="STRESS RESPONSE REGULATOR PROTEIN 1"/>
    <property type="match status" value="1"/>
</dbReference>
<evidence type="ECO:0000256" key="1">
    <source>
        <dbReference type="ARBA" id="ARBA00022553"/>
    </source>
</evidence>
<dbReference type="InterPro" id="IPR011006">
    <property type="entry name" value="CheY-like_superfamily"/>
</dbReference>
<evidence type="ECO:0000256" key="2">
    <source>
        <dbReference type="PROSITE-ProRule" id="PRU00169"/>
    </source>
</evidence>
<dbReference type="SMART" id="SM00448">
    <property type="entry name" value="REC"/>
    <property type="match status" value="1"/>
</dbReference>
<dbReference type="InterPro" id="IPR001789">
    <property type="entry name" value="Sig_transdc_resp-reg_receiver"/>
</dbReference>
<evidence type="ECO:0000259" key="3">
    <source>
        <dbReference type="PROSITE" id="PS50110"/>
    </source>
</evidence>
<accession>A0ABX2QPP7</accession>
<dbReference type="Proteomes" id="UP000659172">
    <property type="component" value="Unassembled WGS sequence"/>
</dbReference>
<dbReference type="PROSITE" id="PS50110">
    <property type="entry name" value="RESPONSE_REGULATORY"/>
    <property type="match status" value="1"/>
</dbReference>
<sequence>MEMPPMLIAIIDDDEAVRVSLLDLLEMFGYAVESFASGPEFLNSPQMSETRCLLLDISMPGMTGIDLYRELRHRGMLIPVVFMTGHAQDALVREAKQAGTCLFKPFAGGELRAAIEKAIRPDSG</sequence>
<keyword evidence="1 2" id="KW-0597">Phosphoprotein</keyword>
<comment type="caution">
    <text evidence="4">The sequence shown here is derived from an EMBL/GenBank/DDBJ whole genome shotgun (WGS) entry which is preliminary data.</text>
</comment>
<feature type="domain" description="Response regulatory" evidence="3">
    <location>
        <begin position="7"/>
        <end position="119"/>
    </location>
</feature>
<dbReference type="InterPro" id="IPR050595">
    <property type="entry name" value="Bact_response_regulator"/>
</dbReference>
<dbReference type="Pfam" id="PF00072">
    <property type="entry name" value="Response_reg"/>
    <property type="match status" value="1"/>
</dbReference>
<reference evidence="4 5" key="1">
    <citation type="submission" date="2020-06" db="EMBL/GenBank/DDBJ databases">
        <title>Rhizobium sp.nov. isolated from the tomato plant.</title>
        <authorList>
            <person name="Thin K.K."/>
            <person name="Zhang X."/>
            <person name="He S."/>
        </authorList>
    </citation>
    <scope>NUCLEOTIDE SEQUENCE [LARGE SCALE GENOMIC DNA]</scope>
    <source>
        <strain evidence="4 5">DBTS2</strain>
    </source>
</reference>
<organism evidence="4 5">
    <name type="scientific">Mycoplana rhizolycopersici</name>
    <dbReference type="NCBI Taxonomy" id="2746702"/>
    <lineage>
        <taxon>Bacteria</taxon>
        <taxon>Pseudomonadati</taxon>
        <taxon>Pseudomonadota</taxon>
        <taxon>Alphaproteobacteria</taxon>
        <taxon>Hyphomicrobiales</taxon>
        <taxon>Rhizobiaceae</taxon>
        <taxon>Mycoplana</taxon>
    </lineage>
</organism>
<feature type="modified residue" description="4-aspartylphosphate" evidence="2">
    <location>
        <position position="56"/>
    </location>
</feature>
<dbReference type="EMBL" id="JABXYK010000023">
    <property type="protein sequence ID" value="NVP58291.1"/>
    <property type="molecule type" value="Genomic_DNA"/>
</dbReference>